<evidence type="ECO:0000256" key="5">
    <source>
        <dbReference type="ARBA" id="ARBA00022989"/>
    </source>
</evidence>
<dbReference type="PANTHER" id="PTHR48090">
    <property type="entry name" value="UNDECAPRENYL-PHOSPHATE 4-DEOXY-4-FORMAMIDO-L-ARABINOSE TRANSFERASE-RELATED"/>
    <property type="match status" value="1"/>
</dbReference>
<keyword evidence="6 7" id="KW-0472">Membrane</keyword>
<comment type="subcellular location">
    <subcellularLocation>
        <location evidence="1">Membrane</location>
        <topology evidence="1">Multi-pass membrane protein</topology>
    </subcellularLocation>
</comment>
<dbReference type="InterPro" id="IPR050256">
    <property type="entry name" value="Glycosyltransferase_2"/>
</dbReference>
<dbReference type="Pfam" id="PF00535">
    <property type="entry name" value="Glycos_transf_2"/>
    <property type="match status" value="1"/>
</dbReference>
<keyword evidence="4 7" id="KW-0812">Transmembrane</keyword>
<evidence type="ECO:0000256" key="2">
    <source>
        <dbReference type="ARBA" id="ARBA00022676"/>
    </source>
</evidence>
<evidence type="ECO:0000313" key="9">
    <source>
        <dbReference type="EMBL" id="MEW9806195.1"/>
    </source>
</evidence>
<evidence type="ECO:0000256" key="3">
    <source>
        <dbReference type="ARBA" id="ARBA00022679"/>
    </source>
</evidence>
<keyword evidence="10" id="KW-1185">Reference proteome</keyword>
<keyword evidence="5 7" id="KW-1133">Transmembrane helix</keyword>
<dbReference type="EMBL" id="JBFOCI010000002">
    <property type="protein sequence ID" value="MEW9806195.1"/>
    <property type="molecule type" value="Genomic_DNA"/>
</dbReference>
<comment type="caution">
    <text evidence="9">The sequence shown here is derived from an EMBL/GenBank/DDBJ whole genome shotgun (WGS) entry which is preliminary data.</text>
</comment>
<evidence type="ECO:0000256" key="4">
    <source>
        <dbReference type="ARBA" id="ARBA00022692"/>
    </source>
</evidence>
<evidence type="ECO:0000256" key="7">
    <source>
        <dbReference type="SAM" id="Phobius"/>
    </source>
</evidence>
<feature type="domain" description="Glycosyltransferase 2-like" evidence="8">
    <location>
        <begin position="43"/>
        <end position="207"/>
    </location>
</feature>
<dbReference type="PANTHER" id="PTHR48090:SF1">
    <property type="entry name" value="PROPHAGE BACTOPRENOL GLUCOSYL TRANSFERASE HOMOLOG"/>
    <property type="match status" value="1"/>
</dbReference>
<protein>
    <submittedName>
        <fullName evidence="9">Glycosyltransferase family 2 protein</fullName>
        <ecNumber evidence="9">2.4.-.-</ecNumber>
    </submittedName>
</protein>
<sequence>MNAPFPHPDTPAAEQAVRERIGTALPGATPDQPGDVCVATVALIVPVHNEEAAIAPFLEAVYRNTEVLTEQGIAFDFIFVNDGSTDATLDCLLLAQKDDPRIRVVDLSRNFGKEAAMTAGLDMCDADAAIPIDVDLQDPPHVIPQLIEKWREGFEVVLAKRADRSSDGFMKHRTASLFYRIHNVIAAQKIPHDVGDFRLIDRQVIDALRALPERRRFMKGLFAWVGFRTATVDYVREPRTAGRSKFSGWKLWNFALEGITSFSSAPLEIWTYVGATISLFSFVYGLAIVARTLVFGIDVPGYASLLVSILFLGGIQLLGIGIIGQYLGRVYAEIKQRPIYIVRRTFGGN</sequence>
<dbReference type="SUPFAM" id="SSF53448">
    <property type="entry name" value="Nucleotide-diphospho-sugar transferases"/>
    <property type="match status" value="1"/>
</dbReference>
<evidence type="ECO:0000256" key="1">
    <source>
        <dbReference type="ARBA" id="ARBA00004141"/>
    </source>
</evidence>
<feature type="transmembrane region" description="Helical" evidence="7">
    <location>
        <begin position="302"/>
        <end position="327"/>
    </location>
</feature>
<organism evidence="9 10">
    <name type="scientific">Mesorhizobium marinum</name>
    <dbReference type="NCBI Taxonomy" id="3228790"/>
    <lineage>
        <taxon>Bacteria</taxon>
        <taxon>Pseudomonadati</taxon>
        <taxon>Pseudomonadota</taxon>
        <taxon>Alphaproteobacteria</taxon>
        <taxon>Hyphomicrobiales</taxon>
        <taxon>Phyllobacteriaceae</taxon>
        <taxon>Mesorhizobium</taxon>
    </lineage>
</organism>
<dbReference type="CDD" id="cd04187">
    <property type="entry name" value="DPM1_like_bac"/>
    <property type="match status" value="1"/>
</dbReference>
<accession>A0ABV3QZC2</accession>
<dbReference type="Gene3D" id="3.90.550.10">
    <property type="entry name" value="Spore Coat Polysaccharide Biosynthesis Protein SpsA, Chain A"/>
    <property type="match status" value="1"/>
</dbReference>
<keyword evidence="2 9" id="KW-0328">Glycosyltransferase</keyword>
<dbReference type="GO" id="GO:0016757">
    <property type="term" value="F:glycosyltransferase activity"/>
    <property type="evidence" value="ECO:0007669"/>
    <property type="project" value="UniProtKB-KW"/>
</dbReference>
<evidence type="ECO:0000256" key="6">
    <source>
        <dbReference type="ARBA" id="ARBA00023136"/>
    </source>
</evidence>
<dbReference type="InterPro" id="IPR001173">
    <property type="entry name" value="Glyco_trans_2-like"/>
</dbReference>
<keyword evidence="3 9" id="KW-0808">Transferase</keyword>
<reference evidence="9 10" key="1">
    <citation type="submission" date="2024-06" db="EMBL/GenBank/DDBJ databases">
        <authorList>
            <person name="Tuo L."/>
        </authorList>
    </citation>
    <scope>NUCLEOTIDE SEQUENCE [LARGE SCALE GENOMIC DNA]</scope>
    <source>
        <strain evidence="9 10">ZMM04-5</strain>
    </source>
</reference>
<proteinExistence type="predicted"/>
<name>A0ABV3QZC2_9HYPH</name>
<evidence type="ECO:0000313" key="10">
    <source>
        <dbReference type="Proteomes" id="UP001556196"/>
    </source>
</evidence>
<dbReference type="EC" id="2.4.-.-" evidence="9"/>
<dbReference type="InterPro" id="IPR029044">
    <property type="entry name" value="Nucleotide-diphossugar_trans"/>
</dbReference>
<evidence type="ECO:0000259" key="8">
    <source>
        <dbReference type="Pfam" id="PF00535"/>
    </source>
</evidence>
<gene>
    <name evidence="9" type="ORF">ABUE31_09395</name>
</gene>
<dbReference type="Proteomes" id="UP001556196">
    <property type="component" value="Unassembled WGS sequence"/>
</dbReference>
<dbReference type="RefSeq" id="WP_367723267.1">
    <property type="nucleotide sequence ID" value="NZ_JBFOCI010000002.1"/>
</dbReference>
<feature type="transmembrane region" description="Helical" evidence="7">
    <location>
        <begin position="269"/>
        <end position="290"/>
    </location>
</feature>